<dbReference type="EMBL" id="LAZR01000462">
    <property type="protein sequence ID" value="KKN67945.1"/>
    <property type="molecule type" value="Genomic_DNA"/>
</dbReference>
<dbReference type="InterPro" id="IPR014729">
    <property type="entry name" value="Rossmann-like_a/b/a_fold"/>
</dbReference>
<dbReference type="InterPro" id="IPR032678">
    <property type="entry name" value="tRNA-synt_1_cat_dom"/>
</dbReference>
<dbReference type="GO" id="GO:0046872">
    <property type="term" value="F:metal ion binding"/>
    <property type="evidence" value="ECO:0007669"/>
    <property type="project" value="UniProtKB-KW"/>
</dbReference>
<dbReference type="PRINTS" id="PR00983">
    <property type="entry name" value="TRNASYNTHCYS"/>
</dbReference>
<evidence type="ECO:0000256" key="8">
    <source>
        <dbReference type="ARBA" id="ARBA00022840"/>
    </source>
</evidence>
<dbReference type="HAMAP" id="MF_00041">
    <property type="entry name" value="Cys_tRNA_synth"/>
    <property type="match status" value="1"/>
</dbReference>
<dbReference type="Gene3D" id="1.20.120.1910">
    <property type="entry name" value="Cysteine-tRNA ligase, C-terminal anti-codon recognition domain"/>
    <property type="match status" value="1"/>
</dbReference>
<evidence type="ECO:0000256" key="5">
    <source>
        <dbReference type="ARBA" id="ARBA00022723"/>
    </source>
</evidence>
<evidence type="ECO:0000256" key="11">
    <source>
        <dbReference type="ARBA" id="ARBA00031499"/>
    </source>
</evidence>
<comment type="caution">
    <text evidence="14">The sequence shown here is derived from an EMBL/GenBank/DDBJ whole genome shotgun (WGS) entry which is preliminary data.</text>
</comment>
<keyword evidence="5" id="KW-0479">Metal-binding</keyword>
<accession>A0A0F9SGE7</accession>
<dbReference type="Gene3D" id="3.40.50.620">
    <property type="entry name" value="HUPs"/>
    <property type="match status" value="1"/>
</dbReference>
<dbReference type="InterPro" id="IPR024909">
    <property type="entry name" value="Cys-tRNA/MSH_ligase"/>
</dbReference>
<name>A0A0F9SGE7_9ZZZZ</name>
<dbReference type="SUPFAM" id="SSF52374">
    <property type="entry name" value="Nucleotidylyl transferase"/>
    <property type="match status" value="1"/>
</dbReference>
<keyword evidence="10" id="KW-0030">Aminoacyl-tRNA synthetase</keyword>
<dbReference type="PANTHER" id="PTHR10890:SF3">
    <property type="entry name" value="CYSTEINE--TRNA LIGASE, CYTOPLASMIC"/>
    <property type="match status" value="1"/>
</dbReference>
<evidence type="ECO:0000256" key="9">
    <source>
        <dbReference type="ARBA" id="ARBA00022917"/>
    </source>
</evidence>
<dbReference type="SUPFAM" id="SSF47323">
    <property type="entry name" value="Anticodon-binding domain of a subclass of class I aminoacyl-tRNA synthetases"/>
    <property type="match status" value="1"/>
</dbReference>
<dbReference type="InterPro" id="IPR056411">
    <property type="entry name" value="CysS_C"/>
</dbReference>
<evidence type="ECO:0000259" key="13">
    <source>
        <dbReference type="Pfam" id="PF23493"/>
    </source>
</evidence>
<keyword evidence="8" id="KW-0067">ATP-binding</keyword>
<dbReference type="AlphaFoldDB" id="A0A0F9SGE7"/>
<dbReference type="Pfam" id="PF01406">
    <property type="entry name" value="tRNA-synt_1e"/>
    <property type="match status" value="1"/>
</dbReference>
<keyword evidence="7" id="KW-0862">Zinc</keyword>
<comment type="cofactor">
    <cofactor evidence="1">
        <name>Zn(2+)</name>
        <dbReference type="ChEBI" id="CHEBI:29105"/>
    </cofactor>
</comment>
<evidence type="ECO:0000256" key="6">
    <source>
        <dbReference type="ARBA" id="ARBA00022741"/>
    </source>
</evidence>
<evidence type="ECO:0000256" key="2">
    <source>
        <dbReference type="ARBA" id="ARBA00012832"/>
    </source>
</evidence>
<dbReference type="CDD" id="cd00672">
    <property type="entry name" value="CysRS_core"/>
    <property type="match status" value="1"/>
</dbReference>
<gene>
    <name evidence="14" type="ORF">LCGC14_0456450</name>
</gene>
<proteinExistence type="inferred from homology"/>
<dbReference type="GO" id="GO:0005829">
    <property type="term" value="C:cytosol"/>
    <property type="evidence" value="ECO:0007669"/>
    <property type="project" value="TreeGrafter"/>
</dbReference>
<dbReference type="GO" id="GO:0006423">
    <property type="term" value="P:cysteinyl-tRNA aminoacylation"/>
    <property type="evidence" value="ECO:0007669"/>
    <property type="project" value="InterPro"/>
</dbReference>
<feature type="domain" description="Cysteinyl-tRNA ligase anticodon binding" evidence="13">
    <location>
        <begin position="424"/>
        <end position="470"/>
    </location>
</feature>
<evidence type="ECO:0000256" key="7">
    <source>
        <dbReference type="ARBA" id="ARBA00022833"/>
    </source>
</evidence>
<dbReference type="InterPro" id="IPR009080">
    <property type="entry name" value="tRNAsynth_Ia_anticodon-bd"/>
</dbReference>
<dbReference type="NCBIfam" id="TIGR00435">
    <property type="entry name" value="cysS"/>
    <property type="match status" value="1"/>
</dbReference>
<dbReference type="Pfam" id="PF23493">
    <property type="entry name" value="CysS_C"/>
    <property type="match status" value="1"/>
</dbReference>
<evidence type="ECO:0000313" key="14">
    <source>
        <dbReference type="EMBL" id="KKN67945.1"/>
    </source>
</evidence>
<keyword evidence="9" id="KW-0648">Protein biosynthesis</keyword>
<organism evidence="14">
    <name type="scientific">marine sediment metagenome</name>
    <dbReference type="NCBI Taxonomy" id="412755"/>
    <lineage>
        <taxon>unclassified sequences</taxon>
        <taxon>metagenomes</taxon>
        <taxon>ecological metagenomes</taxon>
    </lineage>
</organism>
<dbReference type="InterPro" id="IPR015803">
    <property type="entry name" value="Cys-tRNA-ligase"/>
</dbReference>
<dbReference type="GO" id="GO:0005524">
    <property type="term" value="F:ATP binding"/>
    <property type="evidence" value="ECO:0007669"/>
    <property type="project" value="UniProtKB-KW"/>
</dbReference>
<evidence type="ECO:0000259" key="12">
    <source>
        <dbReference type="Pfam" id="PF01406"/>
    </source>
</evidence>
<feature type="domain" description="tRNA synthetases class I catalytic" evidence="12">
    <location>
        <begin position="16"/>
        <end position="331"/>
    </location>
</feature>
<evidence type="ECO:0000256" key="10">
    <source>
        <dbReference type="ARBA" id="ARBA00023146"/>
    </source>
</evidence>
<keyword evidence="4" id="KW-0436">Ligase</keyword>
<sequence length="472" mass="53002">MAVVLYNTLSRQKDPFEPIEPPKVRLYACGPTVYKFAHIGNLRTYVFVDILRRLLGTSGYNVRHVMNVTDVGHRTSDADEGEDKMVVAARLEGKTVWEIAQFYWDAFRQDMACLNIREPDVWCRATDHIPEQIDLVKTLEEKGFTYTIEGDGVYFDTSKFPDYGKFARLDIEGLQAGARVGMIEGKRHPTDFSLWKFSPTDKQRLMEWDSPWGVGFPGWHVECSAMAMKHLGDRVDIHCGGTDLIPIHHTNEIAQSEAALGHTWVNVWMHGEFLTLAKTDGDVRMSKSSGEYVTVPMLIDKGYDPLAYRYFLLNGHYRQQLAFTFEALDGAVNAYGRLKRAALDVRAHTSDASQPIDAHLQTFRQAAQDDLNMPRCLAAVWDLLKDAAADKGDVYATLLEMDKVLGLGVAEMTEDAADVSDDQRAEIEAFIAERAAAKKAKDFARADEIRDTLAGRGIVLEDGPKGTTWRKA</sequence>
<protein>
    <recommendedName>
        <fullName evidence="3">Cysteine--tRNA ligase</fullName>
        <ecNumber evidence="2">6.1.1.16</ecNumber>
    </recommendedName>
    <alternativeName>
        <fullName evidence="11">Cysteinyl-tRNA synthetase</fullName>
    </alternativeName>
</protein>
<reference evidence="14" key="1">
    <citation type="journal article" date="2015" name="Nature">
        <title>Complex archaea that bridge the gap between prokaryotes and eukaryotes.</title>
        <authorList>
            <person name="Spang A."/>
            <person name="Saw J.H."/>
            <person name="Jorgensen S.L."/>
            <person name="Zaremba-Niedzwiedzka K."/>
            <person name="Martijn J."/>
            <person name="Lind A.E."/>
            <person name="van Eijk R."/>
            <person name="Schleper C."/>
            <person name="Guy L."/>
            <person name="Ettema T.J."/>
        </authorList>
    </citation>
    <scope>NUCLEOTIDE SEQUENCE</scope>
</reference>
<keyword evidence="6" id="KW-0547">Nucleotide-binding</keyword>
<dbReference type="EC" id="6.1.1.16" evidence="2"/>
<evidence type="ECO:0000256" key="1">
    <source>
        <dbReference type="ARBA" id="ARBA00001947"/>
    </source>
</evidence>
<dbReference type="PANTHER" id="PTHR10890">
    <property type="entry name" value="CYSTEINYL-TRNA SYNTHETASE"/>
    <property type="match status" value="1"/>
</dbReference>
<dbReference type="GO" id="GO:0004817">
    <property type="term" value="F:cysteine-tRNA ligase activity"/>
    <property type="evidence" value="ECO:0007669"/>
    <property type="project" value="UniProtKB-EC"/>
</dbReference>
<evidence type="ECO:0000256" key="4">
    <source>
        <dbReference type="ARBA" id="ARBA00022598"/>
    </source>
</evidence>
<evidence type="ECO:0000256" key="3">
    <source>
        <dbReference type="ARBA" id="ARBA00014738"/>
    </source>
</evidence>